<evidence type="ECO:0000256" key="4">
    <source>
        <dbReference type="ARBA" id="ARBA00015522"/>
    </source>
</evidence>
<dbReference type="Proteomes" id="UP000054248">
    <property type="component" value="Unassembled WGS sequence"/>
</dbReference>
<comment type="similarity">
    <text evidence="3">Belongs to the NOP16 family.</text>
</comment>
<evidence type="ECO:0000313" key="8">
    <source>
        <dbReference type="Proteomes" id="UP000054248"/>
    </source>
</evidence>
<feature type="compositionally biased region" description="Polar residues" evidence="6">
    <location>
        <begin position="90"/>
        <end position="105"/>
    </location>
</feature>
<feature type="compositionally biased region" description="Basic residues" evidence="6">
    <location>
        <begin position="1"/>
        <end position="11"/>
    </location>
</feature>
<dbReference type="EMBL" id="KN823014">
    <property type="protein sequence ID" value="KIO27130.1"/>
    <property type="molecule type" value="Genomic_DNA"/>
</dbReference>
<dbReference type="GO" id="GO:0005730">
    <property type="term" value="C:nucleolus"/>
    <property type="evidence" value="ECO:0007669"/>
    <property type="project" value="UniProtKB-SubCell"/>
</dbReference>
<evidence type="ECO:0000256" key="1">
    <source>
        <dbReference type="ARBA" id="ARBA00002889"/>
    </source>
</evidence>
<keyword evidence="5" id="KW-0539">Nucleus</keyword>
<evidence type="ECO:0000256" key="3">
    <source>
        <dbReference type="ARBA" id="ARBA00008479"/>
    </source>
</evidence>
<comment type="function">
    <text evidence="1">Involved in the biogenesis of the 60S ribosomal subunit.</text>
</comment>
<evidence type="ECO:0000256" key="5">
    <source>
        <dbReference type="ARBA" id="ARBA00023242"/>
    </source>
</evidence>
<reference evidence="7 8" key="1">
    <citation type="submission" date="2014-04" db="EMBL/GenBank/DDBJ databases">
        <authorList>
            <consortium name="DOE Joint Genome Institute"/>
            <person name="Kuo A."/>
            <person name="Girlanda M."/>
            <person name="Perotto S."/>
            <person name="Kohler A."/>
            <person name="Nagy L.G."/>
            <person name="Floudas D."/>
            <person name="Copeland A."/>
            <person name="Barry K.W."/>
            <person name="Cichocki N."/>
            <person name="Veneault-Fourrey C."/>
            <person name="LaButti K."/>
            <person name="Lindquist E.A."/>
            <person name="Lipzen A."/>
            <person name="Lundell T."/>
            <person name="Morin E."/>
            <person name="Murat C."/>
            <person name="Sun H."/>
            <person name="Tunlid A."/>
            <person name="Henrissat B."/>
            <person name="Grigoriev I.V."/>
            <person name="Hibbett D.S."/>
            <person name="Martin F."/>
            <person name="Nordberg H.P."/>
            <person name="Cantor M.N."/>
            <person name="Hua S.X."/>
        </authorList>
    </citation>
    <scope>NUCLEOTIDE SEQUENCE [LARGE SCALE GENOMIC DNA]</scope>
    <source>
        <strain evidence="7 8">MUT 4182</strain>
    </source>
</reference>
<proteinExistence type="inferred from homology"/>
<dbReference type="HOGENOM" id="CLU_078857_1_0_1"/>
<dbReference type="GO" id="GO:0042273">
    <property type="term" value="P:ribosomal large subunit biogenesis"/>
    <property type="evidence" value="ECO:0007669"/>
    <property type="project" value="TreeGrafter"/>
</dbReference>
<accession>A0A0C3QA92</accession>
<feature type="region of interest" description="Disordered" evidence="6">
    <location>
        <begin position="1"/>
        <end position="21"/>
    </location>
</feature>
<dbReference type="PANTHER" id="PTHR13243:SF1">
    <property type="entry name" value="NUCLEOLAR PROTEIN 16"/>
    <property type="match status" value="1"/>
</dbReference>
<sequence length="248" mass="27184">MANPRQKRKQRSGTYKPVRTTKQRNLNIMPSVKGIAGAAAVRAAWDKKKSVNHNYAAIGLATGGKPVSGKGAAPWPHALASTRPVEMAAESNSSGEPVASSSTSKDIPKGYARIIRDEQGNVVRIEEAEDQDSSTVGDGLPAWATQRLDLFDDEDENPQKTDGAPKTDVVRALEERASKWKQASVPQSENEIKWLMSLVQAHGDDIDAMHMDVKRNVWQRTPGELRRAIKKAGGTERLEGLIRLQNTR</sequence>
<keyword evidence="8" id="KW-1185">Reference proteome</keyword>
<dbReference type="Pfam" id="PF09420">
    <property type="entry name" value="Nop16"/>
    <property type="match status" value="1"/>
</dbReference>
<organism evidence="7 8">
    <name type="scientific">Tulasnella calospora MUT 4182</name>
    <dbReference type="NCBI Taxonomy" id="1051891"/>
    <lineage>
        <taxon>Eukaryota</taxon>
        <taxon>Fungi</taxon>
        <taxon>Dikarya</taxon>
        <taxon>Basidiomycota</taxon>
        <taxon>Agaricomycotina</taxon>
        <taxon>Agaricomycetes</taxon>
        <taxon>Cantharellales</taxon>
        <taxon>Tulasnellaceae</taxon>
        <taxon>Tulasnella</taxon>
    </lineage>
</organism>
<dbReference type="OrthoDB" id="285729at2759"/>
<evidence type="ECO:0000313" key="7">
    <source>
        <dbReference type="EMBL" id="KIO27130.1"/>
    </source>
</evidence>
<evidence type="ECO:0000256" key="6">
    <source>
        <dbReference type="SAM" id="MobiDB-lite"/>
    </source>
</evidence>
<dbReference type="STRING" id="1051891.A0A0C3QA92"/>
<reference evidence="8" key="2">
    <citation type="submission" date="2015-01" db="EMBL/GenBank/DDBJ databases">
        <title>Evolutionary Origins and Diversification of the Mycorrhizal Mutualists.</title>
        <authorList>
            <consortium name="DOE Joint Genome Institute"/>
            <consortium name="Mycorrhizal Genomics Consortium"/>
            <person name="Kohler A."/>
            <person name="Kuo A."/>
            <person name="Nagy L.G."/>
            <person name="Floudas D."/>
            <person name="Copeland A."/>
            <person name="Barry K.W."/>
            <person name="Cichocki N."/>
            <person name="Veneault-Fourrey C."/>
            <person name="LaButti K."/>
            <person name="Lindquist E.A."/>
            <person name="Lipzen A."/>
            <person name="Lundell T."/>
            <person name="Morin E."/>
            <person name="Murat C."/>
            <person name="Riley R."/>
            <person name="Ohm R."/>
            <person name="Sun H."/>
            <person name="Tunlid A."/>
            <person name="Henrissat B."/>
            <person name="Grigoriev I.V."/>
            <person name="Hibbett D.S."/>
            <person name="Martin F."/>
        </authorList>
    </citation>
    <scope>NUCLEOTIDE SEQUENCE [LARGE SCALE GENOMIC DNA]</scope>
    <source>
        <strain evidence="8">MUT 4182</strain>
    </source>
</reference>
<dbReference type="AlphaFoldDB" id="A0A0C3QA92"/>
<protein>
    <recommendedName>
        <fullName evidence="4">Nucleolar protein 16</fullName>
    </recommendedName>
</protein>
<feature type="region of interest" description="Disordered" evidence="6">
    <location>
        <begin position="84"/>
        <end position="106"/>
    </location>
</feature>
<dbReference type="InterPro" id="IPR019002">
    <property type="entry name" value="Ribosome_biogenesis_Nop16"/>
</dbReference>
<evidence type="ECO:0000256" key="2">
    <source>
        <dbReference type="ARBA" id="ARBA00004604"/>
    </source>
</evidence>
<dbReference type="PANTHER" id="PTHR13243">
    <property type="entry name" value="HSPC111 PROTEIN-RELATED"/>
    <property type="match status" value="1"/>
</dbReference>
<comment type="subcellular location">
    <subcellularLocation>
        <location evidence="2">Nucleus</location>
        <location evidence="2">Nucleolus</location>
    </subcellularLocation>
</comment>
<name>A0A0C3QA92_9AGAM</name>
<gene>
    <name evidence="7" type="ORF">M407DRAFT_243465</name>
</gene>